<dbReference type="RefSeq" id="WP_094828082.1">
    <property type="nucleotide sequence ID" value="NZ_NEVL01000004.1"/>
</dbReference>
<dbReference type="OrthoDB" id="8657056at2"/>
<evidence type="ECO:0000256" key="2">
    <source>
        <dbReference type="SAM" id="MobiDB-lite"/>
    </source>
</evidence>
<gene>
    <name evidence="4" type="ORF">CAL27_23410</name>
    <name evidence="3" type="ORF">CEG14_19750</name>
</gene>
<evidence type="ECO:0000313" key="5">
    <source>
        <dbReference type="Proteomes" id="UP000216354"/>
    </source>
</evidence>
<dbReference type="Proteomes" id="UP000217005">
    <property type="component" value="Unassembled WGS sequence"/>
</dbReference>
<evidence type="ECO:0000313" key="4">
    <source>
        <dbReference type="EMBL" id="OZI57192.1"/>
    </source>
</evidence>
<evidence type="ECO:0000256" key="1">
    <source>
        <dbReference type="SAM" id="Coils"/>
    </source>
</evidence>
<proteinExistence type="predicted"/>
<reference evidence="3 6" key="1">
    <citation type="submission" date="2017-05" db="EMBL/GenBank/DDBJ databases">
        <title>Complete and WGS of Bordetella genogroups.</title>
        <authorList>
            <person name="Spilker T."/>
            <person name="LiPuma J."/>
        </authorList>
    </citation>
    <scope>NUCLEOTIDE SEQUENCE [LARGE SCALE GENOMIC DNA]</scope>
    <source>
        <strain evidence="3 6">AU17610</strain>
    </source>
</reference>
<sequence>MAETQQDQNIQALIDRADAVVRNAQRAIEDSDERLRRLGLDPAKVRQVLAAQPVSEQVRADAEKLYRQDMEDIEREVEQEAAHARHRTEPRASTGAKRPRAMV</sequence>
<dbReference type="EMBL" id="NEVR01000006">
    <property type="protein sequence ID" value="OZI57192.1"/>
    <property type="molecule type" value="Genomic_DNA"/>
</dbReference>
<feature type="compositionally biased region" description="Basic and acidic residues" evidence="2">
    <location>
        <begin position="77"/>
        <end position="90"/>
    </location>
</feature>
<dbReference type="Proteomes" id="UP000216354">
    <property type="component" value="Unassembled WGS sequence"/>
</dbReference>
<keyword evidence="1" id="KW-0175">Coiled coil</keyword>
<feature type="region of interest" description="Disordered" evidence="2">
    <location>
        <begin position="77"/>
        <end position="103"/>
    </location>
</feature>
<comment type="caution">
    <text evidence="3">The sequence shown here is derived from an EMBL/GenBank/DDBJ whole genome shotgun (WGS) entry which is preliminary data.</text>
</comment>
<evidence type="ECO:0000313" key="6">
    <source>
        <dbReference type="Proteomes" id="UP000217005"/>
    </source>
</evidence>
<feature type="coiled-coil region" evidence="1">
    <location>
        <begin position="14"/>
        <end position="41"/>
    </location>
</feature>
<organism evidence="3 6">
    <name type="scientific">Bordetella genomosp. 1</name>
    <dbReference type="NCBI Taxonomy" id="1395607"/>
    <lineage>
        <taxon>Bacteria</taxon>
        <taxon>Pseudomonadati</taxon>
        <taxon>Pseudomonadota</taxon>
        <taxon>Betaproteobacteria</taxon>
        <taxon>Burkholderiales</taxon>
        <taxon>Alcaligenaceae</taxon>
        <taxon>Bordetella</taxon>
    </lineage>
</organism>
<evidence type="ECO:0000313" key="3">
    <source>
        <dbReference type="EMBL" id="OZI33087.1"/>
    </source>
</evidence>
<dbReference type="EMBL" id="NEVL01000004">
    <property type="protein sequence ID" value="OZI33087.1"/>
    <property type="molecule type" value="Genomic_DNA"/>
</dbReference>
<protein>
    <submittedName>
        <fullName evidence="3">Uncharacterized protein</fullName>
    </submittedName>
</protein>
<name>A0A261S7W2_9BORD</name>
<accession>A0A261S7W2</accession>
<reference evidence="4 5" key="2">
    <citation type="submission" date="2017-05" db="EMBL/GenBank/DDBJ databases">
        <title>Complete and WGS of Bordetella genogroups.</title>
        <authorList>
            <person name="Spilker T."/>
            <person name="Lipuma J."/>
        </authorList>
    </citation>
    <scope>NUCLEOTIDE SEQUENCE [LARGE SCALE GENOMIC DNA]</scope>
    <source>
        <strain evidence="4 5">AU9795</strain>
    </source>
</reference>
<keyword evidence="5" id="KW-1185">Reference proteome</keyword>
<dbReference type="AlphaFoldDB" id="A0A261S7W2"/>